<dbReference type="Pfam" id="PF06722">
    <property type="entry name" value="EryCIII-like_C"/>
    <property type="match status" value="1"/>
</dbReference>
<dbReference type="GO" id="GO:0005975">
    <property type="term" value="P:carbohydrate metabolic process"/>
    <property type="evidence" value="ECO:0007669"/>
    <property type="project" value="InterPro"/>
</dbReference>
<protein>
    <recommendedName>
        <fullName evidence="4">Protein kinase domain-containing protein</fullName>
    </recommendedName>
</protein>
<reference evidence="5 6" key="1">
    <citation type="submission" date="2017-03" db="EMBL/GenBank/DDBJ databases">
        <title>Genomes of endolithic fungi from Antarctica.</title>
        <authorList>
            <person name="Coleine C."/>
            <person name="Masonjones S."/>
            <person name="Stajich J.E."/>
        </authorList>
    </citation>
    <scope>NUCLEOTIDE SEQUENCE [LARGE SCALE GENOMIC DNA]</scope>
    <source>
        <strain evidence="5 6">CCFEE 6314</strain>
    </source>
</reference>
<feature type="compositionally biased region" description="Low complexity" evidence="3">
    <location>
        <begin position="1125"/>
        <end position="1135"/>
    </location>
</feature>
<dbReference type="Gene3D" id="3.40.50.2000">
    <property type="entry name" value="Glycogen Phosphorylase B"/>
    <property type="match status" value="2"/>
</dbReference>
<evidence type="ECO:0000313" key="6">
    <source>
        <dbReference type="Proteomes" id="UP000288859"/>
    </source>
</evidence>
<feature type="region of interest" description="Disordered" evidence="3">
    <location>
        <begin position="1102"/>
        <end position="1141"/>
    </location>
</feature>
<dbReference type="Gene3D" id="1.10.510.10">
    <property type="entry name" value="Transferase(Phosphotransferase) domain 1"/>
    <property type="match status" value="1"/>
</dbReference>
<dbReference type="GO" id="GO:0016906">
    <property type="term" value="F:sterol 3-beta-glucosyltransferase activity"/>
    <property type="evidence" value="ECO:0007669"/>
    <property type="project" value="UniProtKB-ARBA"/>
</dbReference>
<dbReference type="EMBL" id="NAJM01000007">
    <property type="protein sequence ID" value="RVX73532.1"/>
    <property type="molecule type" value="Genomic_DNA"/>
</dbReference>
<dbReference type="InterPro" id="IPR050426">
    <property type="entry name" value="Glycosyltransferase_28"/>
</dbReference>
<dbReference type="SUPFAM" id="SSF53756">
    <property type="entry name" value="UDP-Glycosyltransferase/glycogen phosphorylase"/>
    <property type="match status" value="1"/>
</dbReference>
<feature type="compositionally biased region" description="Basic residues" evidence="3">
    <location>
        <begin position="636"/>
        <end position="645"/>
    </location>
</feature>
<dbReference type="PROSITE" id="PS00108">
    <property type="entry name" value="PROTEIN_KINASE_ST"/>
    <property type="match status" value="1"/>
</dbReference>
<accession>A0A438NCM1</accession>
<dbReference type="OrthoDB" id="4119059at2759"/>
<sequence>MRVWVGKEVRPLYERASWTRDTELKKHREAKWKEKRWYDKVARDFALSKARFEPDEEDLWECGALLGRGSFGVVGLWHKYGQRGEVLDSVAIKQTEAPHWEVDKGGQPTVPWEVVLMNGLEARGCKNVTDLRKVNFFKLEKPQVWRLYMEVCKMGTLRSLVKYYKQERSDRIPEPFIWQLLRDMARTVEHMSKIRFDGFENLGKHPFVLHLDLKDENILLGNAPDKKDGMNYPMLKVADWGLAEYTSMSSKDNSDLLRKHGTICWMPPEQRRKGHYGRKWRKNVFGGSAHPFTMAHAIWSAGAIIYGLMRLDVDNRDLNTKVNEMEDHEDRLRKWDYSVLGPRGSYKSGVYSKALCALVERCLLLDPKLRPSVSSFLELTERGWEPYYRDYVRRGYRNAEILHVHRDSNIEGSHGALHHGAQLLGSALFHDALQQAAPVPLQNGIDKIRASDPTDRVLSADQVLPTEPVFPTGQDGRISLHFGKDAAKLYKLFVTDVKAESTSTRSSSISDTQATFPEFDNLPPHLNIVIQVVGSRGDVQPFLALAKRLQLAGHRVRLATHPIFQPLAESHGIEFFSISGDPAELMAYMVRNPGLMPKFETVARGEVYKRRKTIGEMLLGCWKSCYEPSSTESAAKHKPFGRTKSTKSAAPRQSDPMPFVADAIIANPPSFAHIHCAEKLGIPLYIVFTMPWSPTKEFPHPLVDINMSGVDVTLARFLSYFLVDAIIWQGLGSVINRFRYQVLGLEPINPTLAPGMLHRLRIPHFYCWSPTLIPKPSDWRSSISVPGYFLLTSPTKYNMPEALQQFLDRGSPPIFIGFGSIVIDDPDGLTSIIMRALELTGVRAILASGWGSLKVGEGSNSSNRDNIFVLHGDIPHDKLFQKVSVVVHHGGAGTTASSLTAGRPSIVVPFFGDQFFWGNMVRRAGIGPAPIPYSTLKAEDLASAIQQALEPSLQLRARDLGSKVHGENGLETTIQLINADLHKTRIPRCTLFPDHIATYQYTPKARPRAKGKSKNRSSIHLSPLAAVFLRKHNLIGTDSFDDLAILRYTEHNVSSGPFEPVSGAAWAVLDLLWDSIRGMGEMLTEVGHIPYLGVKAFDEGKAASRGSGSSMTQDLSLNQSERPPSTTDNNNNSNTRHSLPGTYFVKGTARVAKAAVRAPGAFTSAMATGAHNLPLLYHDPTVRPTPVVRDFSSGIKAGTSGLAYGVYDGIAGIFTQPIMGALEPWRNGDQRYMDTRFESRDSSQDTSSEKDNANGKRVQASVVGFAKGLVKGGLGLPVKFFAGNSAANAIVGYPLKGIDASVSKALRRNDIAKTIRGQRAMQGEREYYAESFSPERVREVQKRWLEIVDNPGMDEEIRV</sequence>
<dbReference type="VEuPathDB" id="FungiDB:PV10_06480"/>
<evidence type="ECO:0000256" key="2">
    <source>
        <dbReference type="ARBA" id="ARBA00023098"/>
    </source>
</evidence>
<feature type="region of interest" description="Disordered" evidence="3">
    <location>
        <begin position="631"/>
        <end position="654"/>
    </location>
</feature>
<dbReference type="InterPro" id="IPR011009">
    <property type="entry name" value="Kinase-like_dom_sf"/>
</dbReference>
<name>A0A438NCM1_EXOME</name>
<dbReference type="GO" id="GO:0006629">
    <property type="term" value="P:lipid metabolic process"/>
    <property type="evidence" value="ECO:0007669"/>
    <property type="project" value="UniProtKB-KW"/>
</dbReference>
<dbReference type="FunFam" id="3.40.50.2000:FF:000268">
    <property type="entry name" value="Glycosyltransferase family 1 protein"/>
    <property type="match status" value="1"/>
</dbReference>
<dbReference type="GO" id="GO:0004672">
    <property type="term" value="F:protein kinase activity"/>
    <property type="evidence" value="ECO:0007669"/>
    <property type="project" value="InterPro"/>
</dbReference>
<organism evidence="5 6">
    <name type="scientific">Exophiala mesophila</name>
    <name type="common">Black yeast-like fungus</name>
    <dbReference type="NCBI Taxonomy" id="212818"/>
    <lineage>
        <taxon>Eukaryota</taxon>
        <taxon>Fungi</taxon>
        <taxon>Dikarya</taxon>
        <taxon>Ascomycota</taxon>
        <taxon>Pezizomycotina</taxon>
        <taxon>Eurotiomycetes</taxon>
        <taxon>Chaetothyriomycetidae</taxon>
        <taxon>Chaetothyriales</taxon>
        <taxon>Herpotrichiellaceae</taxon>
        <taxon>Exophiala</taxon>
    </lineage>
</organism>
<dbReference type="PROSITE" id="PS50011">
    <property type="entry name" value="PROTEIN_KINASE_DOM"/>
    <property type="match status" value="1"/>
</dbReference>
<keyword evidence="1" id="KW-0808">Transferase</keyword>
<proteinExistence type="predicted"/>
<dbReference type="InterPro" id="IPR008271">
    <property type="entry name" value="Ser/Thr_kinase_AS"/>
</dbReference>
<dbReference type="InterPro" id="IPR010610">
    <property type="entry name" value="EryCIII-like_C"/>
</dbReference>
<dbReference type="InterPro" id="IPR004276">
    <property type="entry name" value="GlycoTrans_28_N"/>
</dbReference>
<evidence type="ECO:0000259" key="4">
    <source>
        <dbReference type="PROSITE" id="PS50011"/>
    </source>
</evidence>
<dbReference type="CDD" id="cd03784">
    <property type="entry name" value="GT1_Gtf-like"/>
    <property type="match status" value="1"/>
</dbReference>
<dbReference type="InterPro" id="IPR002213">
    <property type="entry name" value="UDP_glucos_trans"/>
</dbReference>
<dbReference type="PANTHER" id="PTHR48050:SF13">
    <property type="entry name" value="STEROL 3-BETA-GLUCOSYLTRANSFERASE UGT80A2"/>
    <property type="match status" value="1"/>
</dbReference>
<evidence type="ECO:0000256" key="3">
    <source>
        <dbReference type="SAM" id="MobiDB-lite"/>
    </source>
</evidence>
<dbReference type="InterPro" id="IPR000719">
    <property type="entry name" value="Prot_kinase_dom"/>
</dbReference>
<dbReference type="FunFam" id="3.40.50.2000:FF:000009">
    <property type="entry name" value="Sterol 3-beta-glucosyltransferase UGT80A2"/>
    <property type="match status" value="1"/>
</dbReference>
<comment type="caution">
    <text evidence="5">The sequence shown here is derived from an EMBL/GenBank/DDBJ whole genome shotgun (WGS) entry which is preliminary data.</text>
</comment>
<dbReference type="PANTHER" id="PTHR48050">
    <property type="entry name" value="STEROL 3-BETA-GLUCOSYLTRANSFERASE"/>
    <property type="match status" value="1"/>
</dbReference>
<dbReference type="Pfam" id="PF03033">
    <property type="entry name" value="Glyco_transf_28"/>
    <property type="match status" value="1"/>
</dbReference>
<keyword evidence="2" id="KW-0443">Lipid metabolism</keyword>
<evidence type="ECO:0000313" key="5">
    <source>
        <dbReference type="EMBL" id="RVX73532.1"/>
    </source>
</evidence>
<feature type="compositionally biased region" description="Polar residues" evidence="3">
    <location>
        <begin position="1106"/>
        <end position="1124"/>
    </location>
</feature>
<feature type="domain" description="Protein kinase" evidence="4">
    <location>
        <begin position="60"/>
        <end position="388"/>
    </location>
</feature>
<dbReference type="SMART" id="SM00220">
    <property type="entry name" value="S_TKc"/>
    <property type="match status" value="1"/>
</dbReference>
<evidence type="ECO:0000256" key="1">
    <source>
        <dbReference type="ARBA" id="ARBA00022679"/>
    </source>
</evidence>
<dbReference type="GO" id="GO:0005524">
    <property type="term" value="F:ATP binding"/>
    <property type="evidence" value="ECO:0007669"/>
    <property type="project" value="InterPro"/>
</dbReference>
<dbReference type="Proteomes" id="UP000288859">
    <property type="component" value="Unassembled WGS sequence"/>
</dbReference>
<gene>
    <name evidence="5" type="ORF">B0A52_02420</name>
</gene>
<dbReference type="SUPFAM" id="SSF56112">
    <property type="entry name" value="Protein kinase-like (PK-like)"/>
    <property type="match status" value="1"/>
</dbReference>
<dbReference type="Pfam" id="PF00069">
    <property type="entry name" value="Pkinase"/>
    <property type="match status" value="1"/>
</dbReference>